<keyword evidence="3" id="KW-0961">Cell wall biogenesis/degradation</keyword>
<keyword evidence="2" id="KW-0378">Hydrolase</keyword>
<dbReference type="SMART" id="SM00646">
    <property type="entry name" value="Ami_3"/>
    <property type="match status" value="1"/>
</dbReference>
<feature type="domain" description="SLH" evidence="4">
    <location>
        <begin position="149"/>
        <end position="207"/>
    </location>
</feature>
<dbReference type="AlphaFoldDB" id="A0A2V3A4S5"/>
<dbReference type="OrthoDB" id="9806267at2"/>
<comment type="caution">
    <text evidence="6">The sequence shown here is derived from an EMBL/GenBank/DDBJ whole genome shotgun (WGS) entry which is preliminary data.</text>
</comment>
<dbReference type="GO" id="GO:0071555">
    <property type="term" value="P:cell wall organization"/>
    <property type="evidence" value="ECO:0007669"/>
    <property type="project" value="UniProtKB-KW"/>
</dbReference>
<dbReference type="SMART" id="SM00287">
    <property type="entry name" value="SH3b"/>
    <property type="match status" value="1"/>
</dbReference>
<dbReference type="Pfam" id="PF08239">
    <property type="entry name" value="SH3_3"/>
    <property type="match status" value="1"/>
</dbReference>
<dbReference type="Pfam" id="PF00395">
    <property type="entry name" value="SLH"/>
    <property type="match status" value="3"/>
</dbReference>
<accession>A0A2V3A4S5</accession>
<evidence type="ECO:0000313" key="7">
    <source>
        <dbReference type="Proteomes" id="UP000247150"/>
    </source>
</evidence>
<dbReference type="Pfam" id="PF01520">
    <property type="entry name" value="Amidase_3"/>
    <property type="match status" value="1"/>
</dbReference>
<proteinExistence type="predicted"/>
<dbReference type="GO" id="GO:0030288">
    <property type="term" value="C:outer membrane-bounded periplasmic space"/>
    <property type="evidence" value="ECO:0007669"/>
    <property type="project" value="TreeGrafter"/>
</dbReference>
<evidence type="ECO:0000313" key="6">
    <source>
        <dbReference type="EMBL" id="PWW31257.1"/>
    </source>
</evidence>
<name>A0A2V3A4S5_9BACI</name>
<dbReference type="Gene3D" id="2.30.30.40">
    <property type="entry name" value="SH3 Domains"/>
    <property type="match status" value="1"/>
</dbReference>
<evidence type="ECO:0000259" key="5">
    <source>
        <dbReference type="PROSITE" id="PS51781"/>
    </source>
</evidence>
<dbReference type="PANTHER" id="PTHR30404:SF0">
    <property type="entry name" value="N-ACETYLMURAMOYL-L-ALANINE AMIDASE AMIC"/>
    <property type="match status" value="1"/>
</dbReference>
<dbReference type="CDD" id="cd02696">
    <property type="entry name" value="MurNAc-LAA"/>
    <property type="match status" value="1"/>
</dbReference>
<keyword evidence="1" id="KW-0732">Signal</keyword>
<feature type="domain" description="SLH" evidence="4">
    <location>
        <begin position="85"/>
        <end position="148"/>
    </location>
</feature>
<evidence type="ECO:0000256" key="1">
    <source>
        <dbReference type="ARBA" id="ARBA00022729"/>
    </source>
</evidence>
<evidence type="ECO:0000259" key="4">
    <source>
        <dbReference type="PROSITE" id="PS51272"/>
    </source>
</evidence>
<dbReference type="GO" id="GO:0008745">
    <property type="term" value="F:N-acetylmuramoyl-L-alanine amidase activity"/>
    <property type="evidence" value="ECO:0007669"/>
    <property type="project" value="InterPro"/>
</dbReference>
<organism evidence="6 7">
    <name type="scientific">Cytobacillus oceanisediminis</name>
    <dbReference type="NCBI Taxonomy" id="665099"/>
    <lineage>
        <taxon>Bacteria</taxon>
        <taxon>Bacillati</taxon>
        <taxon>Bacillota</taxon>
        <taxon>Bacilli</taxon>
        <taxon>Bacillales</taxon>
        <taxon>Bacillaceae</taxon>
        <taxon>Cytobacillus</taxon>
    </lineage>
</organism>
<dbReference type="InterPro" id="IPR002508">
    <property type="entry name" value="MurNAc-LAA_cat"/>
</dbReference>
<dbReference type="RefSeq" id="WP_110063799.1">
    <property type="nucleotide sequence ID" value="NZ_QGTW01000002.1"/>
</dbReference>
<dbReference type="InterPro" id="IPR050695">
    <property type="entry name" value="N-acetylmuramoyl_amidase_3"/>
</dbReference>
<dbReference type="SUPFAM" id="SSF53187">
    <property type="entry name" value="Zn-dependent exopeptidases"/>
    <property type="match status" value="1"/>
</dbReference>
<dbReference type="PROSITE" id="PS51781">
    <property type="entry name" value="SH3B"/>
    <property type="match status" value="1"/>
</dbReference>
<gene>
    <name evidence="6" type="ORF">DFO73_102252</name>
</gene>
<dbReference type="GO" id="GO:0009253">
    <property type="term" value="P:peptidoglycan catabolic process"/>
    <property type="evidence" value="ECO:0007669"/>
    <property type="project" value="InterPro"/>
</dbReference>
<dbReference type="PANTHER" id="PTHR30404">
    <property type="entry name" value="N-ACETYLMURAMOYL-L-ALANINE AMIDASE"/>
    <property type="match status" value="1"/>
</dbReference>
<reference evidence="6 7" key="1">
    <citation type="submission" date="2018-05" db="EMBL/GenBank/DDBJ databases">
        <title>Freshwater and sediment microbial communities from various areas in North America, analyzing microbe dynamics in response to fracking.</title>
        <authorList>
            <person name="Lamendella R."/>
        </authorList>
    </citation>
    <scope>NUCLEOTIDE SEQUENCE [LARGE SCALE GENOMIC DNA]</scope>
    <source>
        <strain evidence="6 7">15_TX</strain>
    </source>
</reference>
<dbReference type="Gene3D" id="3.40.630.40">
    <property type="entry name" value="Zn-dependent exopeptidases"/>
    <property type="match status" value="1"/>
</dbReference>
<dbReference type="Proteomes" id="UP000247150">
    <property type="component" value="Unassembled WGS sequence"/>
</dbReference>
<evidence type="ECO:0000256" key="3">
    <source>
        <dbReference type="ARBA" id="ARBA00023316"/>
    </source>
</evidence>
<evidence type="ECO:0000256" key="2">
    <source>
        <dbReference type="ARBA" id="ARBA00022801"/>
    </source>
</evidence>
<dbReference type="InterPro" id="IPR001119">
    <property type="entry name" value="SLH_dom"/>
</dbReference>
<dbReference type="InterPro" id="IPR003646">
    <property type="entry name" value="SH3-like_bac-type"/>
</dbReference>
<feature type="domain" description="SH3b" evidence="5">
    <location>
        <begin position="211"/>
        <end position="273"/>
    </location>
</feature>
<protein>
    <submittedName>
        <fullName evidence="6">N-acetylmuramoyl-L-alanine amidase</fullName>
    </submittedName>
</protein>
<dbReference type="PROSITE" id="PS51272">
    <property type="entry name" value="SLH"/>
    <property type="match status" value="3"/>
</dbReference>
<dbReference type="EMBL" id="QGTW01000002">
    <property type="protein sequence ID" value="PWW31257.1"/>
    <property type="molecule type" value="Genomic_DNA"/>
</dbReference>
<sequence>MFKRIFYGLSFLVTFCIMAISMGGTGLAAYLTDIPEKYSSEINYLLDRKVITGYPDQTFRPEVNVTREEAATMIGRAMGLNGQQRTTSFSDVPQSSYASGYIQSAVEKGILTGYSDGTFRPENKMTRGEMAYLLKRAFNLSSTSYVFFSDVAKSGTQYTAINTVVTAGLANGYPDGSYRPNNPINRAEFAVLVARGLNPTYRVSSADLIPIGERIVTADSLNVRVGPGTEYKAIGSLPMNTKITIYYFHGDWVYFSYGSLKGFVHSAYLSAPNTKKKITIDPGHGGSDPGAIGNGIYEKELNLSVALKVKKILDQKGIQVVMTRTTDTSVSLQDRVKIGVDSGSDTFVSIHGNSNLDSSANGTETYYSIAGTNTRSESSKQLSSFIQNRLYKSLGTRNRGVKTAEFYVIYKNPLPAALIELGFISNSSDAQKLSSDYYRNQAAEAIAYGIVDYYNWKY</sequence>
<feature type="domain" description="SLH" evidence="4">
    <location>
        <begin position="25"/>
        <end position="84"/>
    </location>
</feature>